<dbReference type="Pfam" id="PF00642">
    <property type="entry name" value="zf-CCCH"/>
    <property type="match status" value="1"/>
</dbReference>
<gene>
    <name evidence="4" type="ORF">BDV40DRAFT_284877</name>
</gene>
<dbReference type="PANTHER" id="PTHR37543">
    <property type="entry name" value="CCCH ZINC FINGER DNA BINDING PROTEIN (AFU_ORTHOLOGUE AFUA_5G12760)"/>
    <property type="match status" value="1"/>
</dbReference>
<evidence type="ECO:0000256" key="2">
    <source>
        <dbReference type="SAM" id="Coils"/>
    </source>
</evidence>
<feature type="domain" description="C3H1-type" evidence="3">
    <location>
        <begin position="244"/>
        <end position="271"/>
    </location>
</feature>
<reference evidence="4 5" key="1">
    <citation type="submission" date="2019-04" db="EMBL/GenBank/DDBJ databases">
        <title>Friends and foes A comparative genomics study of 23 Aspergillus species from section Flavi.</title>
        <authorList>
            <consortium name="DOE Joint Genome Institute"/>
            <person name="Kjaerbolling I."/>
            <person name="Vesth T."/>
            <person name="Frisvad J.C."/>
            <person name="Nybo J.L."/>
            <person name="Theobald S."/>
            <person name="Kildgaard S."/>
            <person name="Isbrandt T."/>
            <person name="Kuo A."/>
            <person name="Sato A."/>
            <person name="Lyhne E.K."/>
            <person name="Kogle M.E."/>
            <person name="Wiebenga A."/>
            <person name="Kun R.S."/>
            <person name="Lubbers R.J."/>
            <person name="Makela M.R."/>
            <person name="Barry K."/>
            <person name="Chovatia M."/>
            <person name="Clum A."/>
            <person name="Daum C."/>
            <person name="Haridas S."/>
            <person name="He G."/>
            <person name="LaButti K."/>
            <person name="Lipzen A."/>
            <person name="Mondo S."/>
            <person name="Riley R."/>
            <person name="Salamov A."/>
            <person name="Simmons B.A."/>
            <person name="Magnuson J.K."/>
            <person name="Henrissat B."/>
            <person name="Mortensen U.H."/>
            <person name="Larsen T.O."/>
            <person name="Devries R.P."/>
            <person name="Grigoriev I.V."/>
            <person name="Machida M."/>
            <person name="Baker S.E."/>
            <person name="Andersen M.R."/>
        </authorList>
    </citation>
    <scope>NUCLEOTIDE SEQUENCE [LARGE SCALE GENOMIC DNA]</scope>
    <source>
        <strain evidence="4 5">CBS 117626</strain>
    </source>
</reference>
<dbReference type="Pfam" id="PF25542">
    <property type="entry name" value="zf-CCCH_12"/>
    <property type="match status" value="1"/>
</dbReference>
<dbReference type="Proteomes" id="UP000326950">
    <property type="component" value="Unassembled WGS sequence"/>
</dbReference>
<name>A0A5N6V9E0_ASPTM</name>
<feature type="zinc finger region" description="C3H1-type" evidence="1">
    <location>
        <begin position="244"/>
        <end position="271"/>
    </location>
</feature>
<dbReference type="OrthoDB" id="2270193at2759"/>
<dbReference type="AlphaFoldDB" id="A0A5N6V9E0"/>
<dbReference type="PROSITE" id="PS50103">
    <property type="entry name" value="ZF_C3H1"/>
    <property type="match status" value="1"/>
</dbReference>
<dbReference type="EMBL" id="ML738589">
    <property type="protein sequence ID" value="KAE8167572.1"/>
    <property type="molecule type" value="Genomic_DNA"/>
</dbReference>
<keyword evidence="5" id="KW-1185">Reference proteome</keyword>
<dbReference type="SMART" id="SM00356">
    <property type="entry name" value="ZnF_C3H1"/>
    <property type="match status" value="2"/>
</dbReference>
<keyword evidence="1" id="KW-0479">Metal-binding</keyword>
<evidence type="ECO:0000313" key="5">
    <source>
        <dbReference type="Proteomes" id="UP000326950"/>
    </source>
</evidence>
<keyword evidence="1" id="KW-0862">Zinc</keyword>
<dbReference type="Gene3D" id="4.10.1000.10">
    <property type="entry name" value="Zinc finger, CCCH-type"/>
    <property type="match status" value="1"/>
</dbReference>
<feature type="coiled-coil region" evidence="2">
    <location>
        <begin position="32"/>
        <end position="62"/>
    </location>
</feature>
<organism evidence="4 5">
    <name type="scientific">Aspergillus tamarii</name>
    <dbReference type="NCBI Taxonomy" id="41984"/>
    <lineage>
        <taxon>Eukaryota</taxon>
        <taxon>Fungi</taxon>
        <taxon>Dikarya</taxon>
        <taxon>Ascomycota</taxon>
        <taxon>Pezizomycotina</taxon>
        <taxon>Eurotiomycetes</taxon>
        <taxon>Eurotiomycetidae</taxon>
        <taxon>Eurotiales</taxon>
        <taxon>Aspergillaceae</taxon>
        <taxon>Aspergillus</taxon>
        <taxon>Aspergillus subgen. Circumdati</taxon>
    </lineage>
</organism>
<accession>A0A5N6V9E0</accession>
<sequence>MLRDAEIQALDDHLGNILRENQQHHENIQGLLQQFHLLLDNYNRLKSDYEEEKEAREKYKKLARGQFKEHLVKAGADGGTKAAQLLNDSIKELLNDQLGTQADQCRIMVRIYSNILGLSKALARAGLVGNEARSLSPFASSFTRSQDLFDYIDAGDKKEGADYKIREMFRLFADNNQCKHIFFAGCHDAGYLSLLTPYRGKADRITLIKAASFHPEYDKLGLPVREIPAVFTSTSASPPVGGNNTTRPVCRHFQKGICRYGKDCTKLHVMPNQLFPKSLYDTPTQPAISTVKPREQEYYARFLPRVNSKSQEFIAINKDGERIDTYCPMLSQEEWEIYGKRTKRHKLCNKYHLGGECGNLSCEFDHSPIDSACLNVLTNIMRQHMCTRAAGCRSIKCYLGHHCQKDNCKGTKPCKFNRQGHTLDLQVSQWVIPIEHEEESPVSEEISEANSVTDPNNTIAFLMGDMNQM</sequence>
<evidence type="ECO:0000313" key="4">
    <source>
        <dbReference type="EMBL" id="KAE8167572.1"/>
    </source>
</evidence>
<dbReference type="InterPro" id="IPR000571">
    <property type="entry name" value="Znf_CCCH"/>
</dbReference>
<protein>
    <recommendedName>
        <fullName evidence="3">C3H1-type domain-containing protein</fullName>
    </recommendedName>
</protein>
<proteinExistence type="predicted"/>
<dbReference type="InterPro" id="IPR057683">
    <property type="entry name" value="DUF7923"/>
</dbReference>
<keyword evidence="1" id="KW-0863">Zinc-finger</keyword>
<keyword evidence="2" id="KW-0175">Coiled coil</keyword>
<dbReference type="PANTHER" id="PTHR37543:SF1">
    <property type="entry name" value="CCCH ZINC FINGER DNA BINDING PROTEIN (AFU_ORTHOLOGUE AFUA_5G12760)"/>
    <property type="match status" value="1"/>
</dbReference>
<dbReference type="Pfam" id="PF25543">
    <property type="entry name" value="zf-CCCH_tandem"/>
    <property type="match status" value="1"/>
</dbReference>
<dbReference type="Pfam" id="PF25540">
    <property type="entry name" value="DUF7923"/>
    <property type="match status" value="1"/>
</dbReference>
<dbReference type="GO" id="GO:0008270">
    <property type="term" value="F:zinc ion binding"/>
    <property type="evidence" value="ECO:0007669"/>
    <property type="project" value="UniProtKB-KW"/>
</dbReference>
<evidence type="ECO:0000259" key="3">
    <source>
        <dbReference type="PROSITE" id="PS50103"/>
    </source>
</evidence>
<dbReference type="InterPro" id="IPR057654">
    <property type="entry name" value="Znf-CCCH_tandem"/>
</dbReference>
<evidence type="ECO:0000256" key="1">
    <source>
        <dbReference type="PROSITE-ProRule" id="PRU00723"/>
    </source>
</evidence>